<feature type="domain" description="Tyr recombinase" evidence="2">
    <location>
        <begin position="1"/>
        <end position="137"/>
    </location>
</feature>
<evidence type="ECO:0000256" key="1">
    <source>
        <dbReference type="ARBA" id="ARBA00023172"/>
    </source>
</evidence>
<dbReference type="InterPro" id="IPR002104">
    <property type="entry name" value="Integrase_catalytic"/>
</dbReference>
<gene>
    <name evidence="3" type="ORF">D3H35_01410</name>
</gene>
<keyword evidence="1" id="KW-0233">DNA recombination</keyword>
<name>A0A398CP79_9BACL</name>
<dbReference type="Gene3D" id="1.10.443.10">
    <property type="entry name" value="Intergrase catalytic core"/>
    <property type="match status" value="1"/>
</dbReference>
<sequence length="137" mass="15711">MIRQNNSENKAGAKTKERVVFITPSLSSMIQAYINTERYESGINGTNYLFINLFGNHKGQPFRTRNFLRILKDAGEVSSLPRSEIRTHSGRSTRAQQLVELMEEHPELGITETFIIEELGWSSIKTLKVYRKGYSKN</sequence>
<dbReference type="EMBL" id="QXJM01000014">
    <property type="protein sequence ID" value="RIE05206.1"/>
    <property type="molecule type" value="Genomic_DNA"/>
</dbReference>
<dbReference type="Proteomes" id="UP000266340">
    <property type="component" value="Unassembled WGS sequence"/>
</dbReference>
<dbReference type="AlphaFoldDB" id="A0A398CP79"/>
<accession>A0A398CP79</accession>
<comment type="caution">
    <text evidence="3">The sequence shown here is derived from an EMBL/GenBank/DDBJ whole genome shotgun (WGS) entry which is preliminary data.</text>
</comment>
<proteinExistence type="predicted"/>
<dbReference type="PROSITE" id="PS51898">
    <property type="entry name" value="TYR_RECOMBINASE"/>
    <property type="match status" value="1"/>
</dbReference>
<protein>
    <submittedName>
        <fullName evidence="3">Site-specific integrase</fullName>
    </submittedName>
</protein>
<dbReference type="CDD" id="cd00397">
    <property type="entry name" value="DNA_BRE_C"/>
    <property type="match status" value="1"/>
</dbReference>
<dbReference type="SUPFAM" id="SSF56349">
    <property type="entry name" value="DNA breaking-rejoining enzymes"/>
    <property type="match status" value="1"/>
</dbReference>
<evidence type="ECO:0000259" key="2">
    <source>
        <dbReference type="PROSITE" id="PS51898"/>
    </source>
</evidence>
<evidence type="ECO:0000313" key="3">
    <source>
        <dbReference type="EMBL" id="RIE05206.1"/>
    </source>
</evidence>
<dbReference type="InterPro" id="IPR013762">
    <property type="entry name" value="Integrase-like_cat_sf"/>
</dbReference>
<dbReference type="OrthoDB" id="9803188at2"/>
<dbReference type="GO" id="GO:0006310">
    <property type="term" value="P:DNA recombination"/>
    <property type="evidence" value="ECO:0007669"/>
    <property type="project" value="UniProtKB-KW"/>
</dbReference>
<organism evidence="3 4">
    <name type="scientific">Cohnella faecalis</name>
    <dbReference type="NCBI Taxonomy" id="2315694"/>
    <lineage>
        <taxon>Bacteria</taxon>
        <taxon>Bacillati</taxon>
        <taxon>Bacillota</taxon>
        <taxon>Bacilli</taxon>
        <taxon>Bacillales</taxon>
        <taxon>Paenibacillaceae</taxon>
        <taxon>Cohnella</taxon>
    </lineage>
</organism>
<dbReference type="InterPro" id="IPR011010">
    <property type="entry name" value="DNA_brk_join_enz"/>
</dbReference>
<dbReference type="GO" id="GO:0003677">
    <property type="term" value="F:DNA binding"/>
    <property type="evidence" value="ECO:0007669"/>
    <property type="project" value="InterPro"/>
</dbReference>
<keyword evidence="4" id="KW-1185">Reference proteome</keyword>
<reference evidence="3 4" key="1">
    <citation type="submission" date="2018-09" db="EMBL/GenBank/DDBJ databases">
        <title>Cohnella cavernae sp. nov., isolated from a karst cave.</title>
        <authorList>
            <person name="Zhu H."/>
        </authorList>
    </citation>
    <scope>NUCLEOTIDE SEQUENCE [LARGE SCALE GENOMIC DNA]</scope>
    <source>
        <strain evidence="3 4">K2E09-144</strain>
    </source>
</reference>
<dbReference type="Pfam" id="PF00589">
    <property type="entry name" value="Phage_integrase"/>
    <property type="match status" value="1"/>
</dbReference>
<dbReference type="GO" id="GO:0015074">
    <property type="term" value="P:DNA integration"/>
    <property type="evidence" value="ECO:0007669"/>
    <property type="project" value="InterPro"/>
</dbReference>
<evidence type="ECO:0000313" key="4">
    <source>
        <dbReference type="Proteomes" id="UP000266340"/>
    </source>
</evidence>